<accession>A0A167K6M5</accession>
<dbReference type="AlphaFoldDB" id="A0A167K6M5"/>
<protein>
    <submittedName>
        <fullName evidence="1">Uncharacterized protein</fullName>
    </submittedName>
</protein>
<name>A0A167K6M5_CALVF</name>
<evidence type="ECO:0000313" key="1">
    <source>
        <dbReference type="EMBL" id="KZO94319.1"/>
    </source>
</evidence>
<reference evidence="1 2" key="1">
    <citation type="journal article" date="2016" name="Mol. Biol. Evol.">
        <title>Comparative Genomics of Early-Diverging Mushroom-Forming Fungi Provides Insights into the Origins of Lignocellulose Decay Capabilities.</title>
        <authorList>
            <person name="Nagy L.G."/>
            <person name="Riley R."/>
            <person name="Tritt A."/>
            <person name="Adam C."/>
            <person name="Daum C."/>
            <person name="Floudas D."/>
            <person name="Sun H."/>
            <person name="Yadav J.S."/>
            <person name="Pangilinan J."/>
            <person name="Larsson K.H."/>
            <person name="Matsuura K."/>
            <person name="Barry K."/>
            <person name="Labutti K."/>
            <person name="Kuo R."/>
            <person name="Ohm R.A."/>
            <person name="Bhattacharya S.S."/>
            <person name="Shirouzu T."/>
            <person name="Yoshinaga Y."/>
            <person name="Martin F.M."/>
            <person name="Grigoriev I.V."/>
            <person name="Hibbett D.S."/>
        </authorList>
    </citation>
    <scope>NUCLEOTIDE SEQUENCE [LARGE SCALE GENOMIC DNA]</scope>
    <source>
        <strain evidence="1 2">TUFC12733</strain>
    </source>
</reference>
<proteinExistence type="predicted"/>
<sequence>MCSADHPRPDPHSEHLPLADLPSVIVAETFSTPLLPDGGRCWSYAGRLAIRLFRDDEEFRPRIYARQLGRRGRTVFDALLTHPVVYSAEPVGCSLWLEEPEEELRGWCFRFDDPLTARQFATLAAVLTADDPVIRRNVRRIEHGELVFASEDGGSRAAEGSWVSRRMSWLSTRS</sequence>
<dbReference type="EMBL" id="KV417295">
    <property type="protein sequence ID" value="KZO94319.1"/>
    <property type="molecule type" value="Genomic_DNA"/>
</dbReference>
<gene>
    <name evidence="1" type="ORF">CALVIDRAFT_222804</name>
</gene>
<evidence type="ECO:0000313" key="2">
    <source>
        <dbReference type="Proteomes" id="UP000076738"/>
    </source>
</evidence>
<keyword evidence="2" id="KW-1185">Reference proteome</keyword>
<dbReference type="Proteomes" id="UP000076738">
    <property type="component" value="Unassembled WGS sequence"/>
</dbReference>
<organism evidence="1 2">
    <name type="scientific">Calocera viscosa (strain TUFC12733)</name>
    <dbReference type="NCBI Taxonomy" id="1330018"/>
    <lineage>
        <taxon>Eukaryota</taxon>
        <taxon>Fungi</taxon>
        <taxon>Dikarya</taxon>
        <taxon>Basidiomycota</taxon>
        <taxon>Agaricomycotina</taxon>
        <taxon>Dacrymycetes</taxon>
        <taxon>Dacrymycetales</taxon>
        <taxon>Dacrymycetaceae</taxon>
        <taxon>Calocera</taxon>
    </lineage>
</organism>